<protein>
    <submittedName>
        <fullName evidence="1">Uncharacterized protein</fullName>
    </submittedName>
</protein>
<evidence type="ECO:0000313" key="1">
    <source>
        <dbReference type="EMBL" id="ABP77639.1"/>
    </source>
</evidence>
<accession>A4YCF6</accession>
<dbReference type="Gene3D" id="1.10.10.10">
    <property type="entry name" value="Winged helix-like DNA-binding domain superfamily/Winged helix DNA-binding domain"/>
    <property type="match status" value="1"/>
</dbReference>
<dbReference type="eggNOG" id="ENOG50307SZ">
    <property type="taxonomic scope" value="Bacteria"/>
</dbReference>
<dbReference type="AlphaFoldDB" id="A4YCF6"/>
<dbReference type="EMBL" id="CP000681">
    <property type="protein sequence ID" value="ABP77639.1"/>
    <property type="molecule type" value="Genomic_DNA"/>
</dbReference>
<gene>
    <name evidence="1" type="ordered locus">Sputcn32_3933</name>
</gene>
<dbReference type="KEGG" id="spc:Sputcn32_3933"/>
<dbReference type="InterPro" id="IPR036388">
    <property type="entry name" value="WH-like_DNA-bd_sf"/>
</dbReference>
<name>A4YCF6_SHEPC</name>
<dbReference type="HOGENOM" id="CLU_1969029_0_0_6"/>
<organism evidence="1">
    <name type="scientific">Shewanella putrefaciens (strain CN-32 / ATCC BAA-453)</name>
    <dbReference type="NCBI Taxonomy" id="319224"/>
    <lineage>
        <taxon>Bacteria</taxon>
        <taxon>Pseudomonadati</taxon>
        <taxon>Pseudomonadota</taxon>
        <taxon>Gammaproteobacteria</taxon>
        <taxon>Alteromonadales</taxon>
        <taxon>Shewanellaceae</taxon>
        <taxon>Shewanella</taxon>
    </lineage>
</organism>
<sequence>MKNYMHIQRCEYSQASLRSLNTALLELQNFYNAHFNNLNMRCISGEITQQEFFDEQSKLASMMNQIRELETEVARFNESQGVKRGQLTDPERSQIYHYYKTGNYTQNQLSQMFGVSQAAISGVLKKFE</sequence>
<proteinExistence type="predicted"/>
<reference evidence="1" key="1">
    <citation type="submission" date="2007-04" db="EMBL/GenBank/DDBJ databases">
        <title>Complete sequence of Shewanella putrefaciens CN-32.</title>
        <authorList>
            <consortium name="US DOE Joint Genome Institute"/>
            <person name="Copeland A."/>
            <person name="Lucas S."/>
            <person name="Lapidus A."/>
            <person name="Barry K."/>
            <person name="Detter J.C."/>
            <person name="Glavina del Rio T."/>
            <person name="Hammon N."/>
            <person name="Israni S."/>
            <person name="Dalin E."/>
            <person name="Tice H."/>
            <person name="Pitluck S."/>
            <person name="Chain P."/>
            <person name="Malfatti S."/>
            <person name="Shin M."/>
            <person name="Vergez L."/>
            <person name="Schmutz J."/>
            <person name="Larimer F."/>
            <person name="Land M."/>
            <person name="Hauser L."/>
            <person name="Kyrpides N."/>
            <person name="Mikhailova N."/>
            <person name="Romine M.F."/>
            <person name="Fredrickson J."/>
            <person name="Tiedje J."/>
            <person name="Richardson P."/>
        </authorList>
    </citation>
    <scope>NUCLEOTIDE SEQUENCE [LARGE SCALE GENOMIC DNA]</scope>
    <source>
        <strain evidence="1">CN-32</strain>
    </source>
</reference>